<evidence type="ECO:0000313" key="7">
    <source>
        <dbReference type="EMBL" id="CAH1102517.1"/>
    </source>
</evidence>
<dbReference type="GO" id="GO:0016020">
    <property type="term" value="C:membrane"/>
    <property type="evidence" value="ECO:0007669"/>
    <property type="project" value="UniProtKB-SubCell"/>
</dbReference>
<dbReference type="PROSITE" id="PS50850">
    <property type="entry name" value="MFS"/>
    <property type="match status" value="1"/>
</dbReference>
<keyword evidence="8" id="KW-1185">Reference proteome</keyword>
<keyword evidence="2 5" id="KW-0812">Transmembrane</keyword>
<feature type="transmembrane region" description="Helical" evidence="5">
    <location>
        <begin position="341"/>
        <end position="363"/>
    </location>
</feature>
<feature type="domain" description="Major facilitator superfamily (MFS) profile" evidence="6">
    <location>
        <begin position="83"/>
        <end position="516"/>
    </location>
</feature>
<evidence type="ECO:0000256" key="3">
    <source>
        <dbReference type="ARBA" id="ARBA00022989"/>
    </source>
</evidence>
<feature type="transmembrane region" description="Helical" evidence="5">
    <location>
        <begin position="405"/>
        <end position="424"/>
    </location>
</feature>
<dbReference type="PROSITE" id="PS00216">
    <property type="entry name" value="SUGAR_TRANSPORT_1"/>
    <property type="match status" value="1"/>
</dbReference>
<feature type="transmembrane region" description="Helical" evidence="5">
    <location>
        <begin position="198"/>
        <end position="220"/>
    </location>
</feature>
<comment type="subcellular location">
    <subcellularLocation>
        <location evidence="1">Membrane</location>
        <topology evidence="1">Multi-pass membrane protein</topology>
    </subcellularLocation>
</comment>
<dbReference type="SUPFAM" id="SSF103473">
    <property type="entry name" value="MFS general substrate transporter"/>
    <property type="match status" value="1"/>
</dbReference>
<dbReference type="EMBL" id="OV651825">
    <property type="protein sequence ID" value="CAH1102517.1"/>
    <property type="molecule type" value="Genomic_DNA"/>
</dbReference>
<proteinExistence type="predicted"/>
<evidence type="ECO:0000259" key="6">
    <source>
        <dbReference type="PROSITE" id="PS50850"/>
    </source>
</evidence>
<name>A0A9P0GAH4_9CUCU</name>
<dbReference type="CDD" id="cd17317">
    <property type="entry name" value="MFS_SLC22"/>
    <property type="match status" value="1"/>
</dbReference>
<feature type="transmembrane region" description="Helical" evidence="5">
    <location>
        <begin position="26"/>
        <end position="49"/>
    </location>
</feature>
<dbReference type="PANTHER" id="PTHR24064">
    <property type="entry name" value="SOLUTE CARRIER FAMILY 22 MEMBER"/>
    <property type="match status" value="1"/>
</dbReference>
<feature type="transmembrane region" description="Helical" evidence="5">
    <location>
        <begin position="375"/>
        <end position="396"/>
    </location>
</feature>
<evidence type="ECO:0000313" key="8">
    <source>
        <dbReference type="Proteomes" id="UP001153636"/>
    </source>
</evidence>
<dbReference type="Pfam" id="PF00083">
    <property type="entry name" value="Sugar_tr"/>
    <property type="match status" value="1"/>
</dbReference>
<dbReference type="InterPro" id="IPR020846">
    <property type="entry name" value="MFS_dom"/>
</dbReference>
<feature type="transmembrane region" description="Helical" evidence="5">
    <location>
        <begin position="261"/>
        <end position="279"/>
    </location>
</feature>
<dbReference type="Proteomes" id="UP001153636">
    <property type="component" value="Chromosome 13"/>
</dbReference>
<feature type="transmembrane region" description="Helical" evidence="5">
    <location>
        <begin position="174"/>
        <end position="192"/>
    </location>
</feature>
<evidence type="ECO:0000256" key="4">
    <source>
        <dbReference type="ARBA" id="ARBA00023136"/>
    </source>
</evidence>
<dbReference type="Gene3D" id="1.20.1250.20">
    <property type="entry name" value="MFS general substrate transporter like domains"/>
    <property type="match status" value="1"/>
</dbReference>
<feature type="transmembrane region" description="Helical" evidence="5">
    <location>
        <begin position="430"/>
        <end position="450"/>
    </location>
</feature>
<dbReference type="GO" id="GO:0022857">
    <property type="term" value="F:transmembrane transporter activity"/>
    <property type="evidence" value="ECO:0007669"/>
    <property type="project" value="InterPro"/>
</dbReference>
<keyword evidence="3 5" id="KW-1133">Transmembrane helix</keyword>
<dbReference type="OrthoDB" id="2261376at2759"/>
<keyword evidence="4 5" id="KW-0472">Membrane</keyword>
<evidence type="ECO:0000256" key="5">
    <source>
        <dbReference type="SAM" id="Phobius"/>
    </source>
</evidence>
<dbReference type="InterPro" id="IPR036259">
    <property type="entry name" value="MFS_trans_sf"/>
</dbReference>
<organism evidence="7 8">
    <name type="scientific">Psylliodes chrysocephalus</name>
    <dbReference type="NCBI Taxonomy" id="3402493"/>
    <lineage>
        <taxon>Eukaryota</taxon>
        <taxon>Metazoa</taxon>
        <taxon>Ecdysozoa</taxon>
        <taxon>Arthropoda</taxon>
        <taxon>Hexapoda</taxon>
        <taxon>Insecta</taxon>
        <taxon>Pterygota</taxon>
        <taxon>Neoptera</taxon>
        <taxon>Endopterygota</taxon>
        <taxon>Coleoptera</taxon>
        <taxon>Polyphaga</taxon>
        <taxon>Cucujiformia</taxon>
        <taxon>Chrysomeloidea</taxon>
        <taxon>Chrysomelidae</taxon>
        <taxon>Galerucinae</taxon>
        <taxon>Alticini</taxon>
        <taxon>Psylliodes</taxon>
    </lineage>
</organism>
<dbReference type="InterPro" id="IPR005828">
    <property type="entry name" value="MFS_sugar_transport-like"/>
</dbReference>
<feature type="transmembrane region" description="Helical" evidence="5">
    <location>
        <begin position="232"/>
        <end position="255"/>
    </location>
</feature>
<accession>A0A9P0GAH4</accession>
<protein>
    <recommendedName>
        <fullName evidence="6">Major facilitator superfamily (MFS) profile domain-containing protein</fullName>
    </recommendedName>
</protein>
<feature type="transmembrane region" description="Helical" evidence="5">
    <location>
        <begin position="462"/>
        <end position="480"/>
    </location>
</feature>
<evidence type="ECO:0000256" key="1">
    <source>
        <dbReference type="ARBA" id="ARBA00004141"/>
    </source>
</evidence>
<reference evidence="7" key="1">
    <citation type="submission" date="2022-01" db="EMBL/GenBank/DDBJ databases">
        <authorList>
            <person name="King R."/>
        </authorList>
    </citation>
    <scope>NUCLEOTIDE SEQUENCE</scope>
</reference>
<feature type="transmembrane region" description="Helical" evidence="5">
    <location>
        <begin position="492"/>
        <end position="511"/>
    </location>
</feature>
<gene>
    <name evidence="7" type="ORF">PSYICH_LOCUS3997</name>
</gene>
<dbReference type="InterPro" id="IPR005829">
    <property type="entry name" value="Sugar_transporter_CS"/>
</dbReference>
<evidence type="ECO:0000256" key="2">
    <source>
        <dbReference type="ARBA" id="ARBA00022692"/>
    </source>
</evidence>
<sequence length="543" mass="60732">MTEQPLLMDNLDNILLSIGEFGKYQVWVLMFICIALILNTGSHISYVFTAFTVINYRCKIPECDTSPPDYDAGFLTNAVPFKNKLPSKCETFLYNFSNVEPPIICTPDVFDKSGTRKCNDFVYETDVWSILQEYDLQCENNEWKLTMVGTVNSVGQFVGLFLGGLISDRFGRKFVLIWGMIFCAVFGLLRTCMTSYEWFLVFEFLDAVFGASTYICGFVLGVELVGPKKRVLTGILTSSSYALGEIFTAASAWAVKSWKPIIYILYSPSFLLIFYIWLVPESIRWLLSKGRTEEAKAILKRAAKFNNRELSESTLEKLTISTSKEEEEKGALLQACKSSILCIRLIVCAFCWIVCAFLFYGLTLNSVSLVAGNPYLDFMLTALIEIPAYVCSHFMLDMYGRRKPLFASFFVTGLACASFIFVPADSHAGTLAVFLIGKFGATLAFTNLYVHTSEMFPTKTRHTFMGCCSTLGRLGSMLAPQTPLLAQLWTPLPLVSFAVMAALACMLSLLFPETANIKLPDTIEEAENLSKLPKTVNQEKHNA</sequence>
<dbReference type="AlphaFoldDB" id="A0A9P0GAH4"/>